<evidence type="ECO:0000313" key="3">
    <source>
        <dbReference type="Proteomes" id="UP000023435"/>
    </source>
</evidence>
<feature type="transmembrane region" description="Helical" evidence="1">
    <location>
        <begin position="6"/>
        <end position="30"/>
    </location>
</feature>
<gene>
    <name evidence="2" type="ORF">AZ78_1289</name>
</gene>
<evidence type="ECO:0000313" key="2">
    <source>
        <dbReference type="EMBL" id="KWS03740.1"/>
    </source>
</evidence>
<protein>
    <submittedName>
        <fullName evidence="2">Uncharacterized protein</fullName>
    </submittedName>
</protein>
<evidence type="ECO:0000256" key="1">
    <source>
        <dbReference type="SAM" id="Phobius"/>
    </source>
</evidence>
<keyword evidence="1" id="KW-0472">Membrane</keyword>
<sequence length="65" mass="7498">METIFAFLTVIAVIIAVIYTLMWSVTWFTIVRLPGSAAVILPAISWPAYWVPFFAWVWLAVRYFA</sequence>
<accession>A0A120AFY5</accession>
<dbReference type="EMBL" id="JAJA02000001">
    <property type="protein sequence ID" value="KWS03740.1"/>
    <property type="molecule type" value="Genomic_DNA"/>
</dbReference>
<keyword evidence="3" id="KW-1185">Reference proteome</keyword>
<reference evidence="2 3" key="1">
    <citation type="journal article" date="2014" name="Genome Announc.">
        <title>Draft Genome Sequence of Lysobacter capsici AZ78, a Bacterium Antagonistic to Plant-Pathogenic Oomycetes.</title>
        <authorList>
            <person name="Puopolo G."/>
            <person name="Sonego P."/>
            <person name="Engelen K."/>
            <person name="Pertot I."/>
        </authorList>
    </citation>
    <scope>NUCLEOTIDE SEQUENCE [LARGE SCALE GENOMIC DNA]</scope>
    <source>
        <strain evidence="2 3">AZ78</strain>
    </source>
</reference>
<keyword evidence="1" id="KW-1133">Transmembrane helix</keyword>
<organism evidence="2 3">
    <name type="scientific">Lysobacter capsici AZ78</name>
    <dbReference type="NCBI Taxonomy" id="1444315"/>
    <lineage>
        <taxon>Bacteria</taxon>
        <taxon>Pseudomonadati</taxon>
        <taxon>Pseudomonadota</taxon>
        <taxon>Gammaproteobacteria</taxon>
        <taxon>Lysobacterales</taxon>
        <taxon>Lysobacteraceae</taxon>
        <taxon>Lysobacter</taxon>
    </lineage>
</organism>
<dbReference type="RefSeq" id="WP_036109959.1">
    <property type="nucleotide sequence ID" value="NZ_JAJA02000001.1"/>
</dbReference>
<proteinExistence type="predicted"/>
<name>A0A120AFY5_9GAMM</name>
<comment type="caution">
    <text evidence="2">The sequence shown here is derived from an EMBL/GenBank/DDBJ whole genome shotgun (WGS) entry which is preliminary data.</text>
</comment>
<keyword evidence="1" id="KW-0812">Transmembrane</keyword>
<feature type="transmembrane region" description="Helical" evidence="1">
    <location>
        <begin position="37"/>
        <end position="59"/>
    </location>
</feature>
<dbReference type="AlphaFoldDB" id="A0A120AFY5"/>
<dbReference type="Proteomes" id="UP000023435">
    <property type="component" value="Unassembled WGS sequence"/>
</dbReference>